<proteinExistence type="predicted"/>
<evidence type="ECO:0000313" key="2">
    <source>
        <dbReference type="Proteomes" id="UP000789525"/>
    </source>
</evidence>
<sequence length="124" mass="13212">MAEPDLLEQEKLDEIDPLRHLRVDGEDAIVPTQPPSVHRQIQTLSFGSISVKLLVDAGPGCGGVAWPAGEVLSQYLVHRGPEFMQGRRVLELGSGTGLVGLVAAQLEASKVTITDQLSACTTQV</sequence>
<dbReference type="EMBL" id="CAJVPT010028030">
    <property type="protein sequence ID" value="CAG8686000.1"/>
    <property type="molecule type" value="Genomic_DNA"/>
</dbReference>
<dbReference type="Proteomes" id="UP000789525">
    <property type="component" value="Unassembled WGS sequence"/>
</dbReference>
<accession>A0ACA9P0Q4</accession>
<organism evidence="1 2">
    <name type="scientific">Acaulospora colombiana</name>
    <dbReference type="NCBI Taxonomy" id="27376"/>
    <lineage>
        <taxon>Eukaryota</taxon>
        <taxon>Fungi</taxon>
        <taxon>Fungi incertae sedis</taxon>
        <taxon>Mucoromycota</taxon>
        <taxon>Glomeromycotina</taxon>
        <taxon>Glomeromycetes</taxon>
        <taxon>Diversisporales</taxon>
        <taxon>Acaulosporaceae</taxon>
        <taxon>Acaulospora</taxon>
    </lineage>
</organism>
<protein>
    <submittedName>
        <fullName evidence="1">3541_t:CDS:1</fullName>
    </submittedName>
</protein>
<keyword evidence="2" id="KW-1185">Reference proteome</keyword>
<comment type="caution">
    <text evidence="1">The sequence shown here is derived from an EMBL/GenBank/DDBJ whole genome shotgun (WGS) entry which is preliminary data.</text>
</comment>
<gene>
    <name evidence="1" type="ORF">ACOLOM_LOCUS9552</name>
</gene>
<reference evidence="1" key="1">
    <citation type="submission" date="2021-06" db="EMBL/GenBank/DDBJ databases">
        <authorList>
            <person name="Kallberg Y."/>
            <person name="Tangrot J."/>
            <person name="Rosling A."/>
        </authorList>
    </citation>
    <scope>NUCLEOTIDE SEQUENCE</scope>
    <source>
        <strain evidence="1">CL356</strain>
    </source>
</reference>
<name>A0ACA9P0Q4_9GLOM</name>
<evidence type="ECO:0000313" key="1">
    <source>
        <dbReference type="EMBL" id="CAG8686000.1"/>
    </source>
</evidence>